<name>A0A059FNM9_9PROT</name>
<sequence length="207" mass="21858">MAGFRPPFHFGGPMGLAGLTMLAGATGLFVLAGSPPEEAGSAVALSGVAMERTEPRPDERVDRGPAVVTPAPPAAVTLPDMPVEPIVRPEQALPNVITAQANGAEVTFVVRIKGSAEIDEASRSFRKDPAAAEEAYAAFVRRNPELSDFSLVGASYSGEIKLSYTMPPGQEPTRTAIRDIQDRLMSVEGVAYADPDYIAHPGKEDLK</sequence>
<keyword evidence="3" id="KW-1185">Reference proteome</keyword>
<dbReference type="STRING" id="1280950.HJO_09474"/>
<reference evidence="2 3" key="1">
    <citation type="journal article" date="2014" name="Antonie Van Leeuwenhoek">
        <title>Hyphomonas beringensis sp. nov. and Hyphomonas chukchiensis sp. nov., isolated from surface seawater of the Bering Sea and Chukchi Sea.</title>
        <authorList>
            <person name="Li C."/>
            <person name="Lai Q."/>
            <person name="Li G."/>
            <person name="Dong C."/>
            <person name="Wang J."/>
            <person name="Liao Y."/>
            <person name="Shao Z."/>
        </authorList>
    </citation>
    <scope>NUCLEOTIDE SEQUENCE [LARGE SCALE GENOMIC DNA]</scope>
    <source>
        <strain evidence="2 3">MHS-2</strain>
    </source>
</reference>
<feature type="region of interest" description="Disordered" evidence="1">
    <location>
        <begin position="53"/>
        <end position="73"/>
    </location>
</feature>
<evidence type="ECO:0000313" key="2">
    <source>
        <dbReference type="EMBL" id="KCZ92254.1"/>
    </source>
</evidence>
<organism evidence="2 3">
    <name type="scientific">Hyphomonas johnsonii MHS-2</name>
    <dbReference type="NCBI Taxonomy" id="1280950"/>
    <lineage>
        <taxon>Bacteria</taxon>
        <taxon>Pseudomonadati</taxon>
        <taxon>Pseudomonadota</taxon>
        <taxon>Alphaproteobacteria</taxon>
        <taxon>Hyphomonadales</taxon>
        <taxon>Hyphomonadaceae</taxon>
        <taxon>Hyphomonas</taxon>
    </lineage>
</organism>
<gene>
    <name evidence="2" type="ORF">HJO_09474</name>
</gene>
<proteinExistence type="predicted"/>
<dbReference type="AlphaFoldDB" id="A0A059FNM9"/>
<protein>
    <submittedName>
        <fullName evidence="2">Uncharacterized protein</fullName>
    </submittedName>
</protein>
<evidence type="ECO:0000256" key="1">
    <source>
        <dbReference type="SAM" id="MobiDB-lite"/>
    </source>
</evidence>
<dbReference type="Proteomes" id="UP000025171">
    <property type="component" value="Unassembled WGS sequence"/>
</dbReference>
<comment type="caution">
    <text evidence="2">The sequence shown here is derived from an EMBL/GenBank/DDBJ whole genome shotgun (WGS) entry which is preliminary data.</text>
</comment>
<feature type="compositionally biased region" description="Basic and acidic residues" evidence="1">
    <location>
        <begin position="53"/>
        <end position="63"/>
    </location>
</feature>
<evidence type="ECO:0000313" key="3">
    <source>
        <dbReference type="Proteomes" id="UP000025171"/>
    </source>
</evidence>
<dbReference type="RefSeq" id="WP_156945551.1">
    <property type="nucleotide sequence ID" value="NZ_ARYK01000004.1"/>
</dbReference>
<dbReference type="OrthoDB" id="7620640at2"/>
<accession>A0A059FNM9</accession>
<dbReference type="EMBL" id="ARYK01000004">
    <property type="protein sequence ID" value="KCZ92254.1"/>
    <property type="molecule type" value="Genomic_DNA"/>
</dbReference>
<dbReference type="PATRIC" id="fig|1280950.3.peg.1895"/>